<keyword evidence="4" id="KW-1185">Reference proteome</keyword>
<organism evidence="2 3">
    <name type="scientific">Vibrio mangrovi</name>
    <dbReference type="NCBI Taxonomy" id="474394"/>
    <lineage>
        <taxon>Bacteria</taxon>
        <taxon>Pseudomonadati</taxon>
        <taxon>Pseudomonadota</taxon>
        <taxon>Gammaproteobacteria</taxon>
        <taxon>Vibrionales</taxon>
        <taxon>Vibrionaceae</taxon>
        <taxon>Vibrio</taxon>
    </lineage>
</organism>
<proteinExistence type="predicted"/>
<accession>A0A1Y6IZ46</accession>
<evidence type="ECO:0000313" key="4">
    <source>
        <dbReference type="Proteomes" id="UP001283366"/>
    </source>
</evidence>
<dbReference type="Proteomes" id="UP001283366">
    <property type="component" value="Unassembled WGS sequence"/>
</dbReference>
<evidence type="ECO:0000313" key="3">
    <source>
        <dbReference type="Proteomes" id="UP000196125"/>
    </source>
</evidence>
<evidence type="ECO:0000313" key="2">
    <source>
        <dbReference type="EMBL" id="SMS02945.1"/>
    </source>
</evidence>
<sequence length="58" mass="6675">MSKPLNLGLHLTAREYLTHLLITNTDADENELREILLYLNNLLTLDEINLRRDGVGEI</sequence>
<gene>
    <name evidence="1" type="ORF">SBX37_20845</name>
    <name evidence="2" type="ORF">VIM7927_04307</name>
</gene>
<dbReference type="Proteomes" id="UP000196125">
    <property type="component" value="Unassembled WGS sequence"/>
</dbReference>
<protein>
    <submittedName>
        <fullName evidence="2">Uncharacterized protein</fullName>
    </submittedName>
</protein>
<dbReference type="EMBL" id="FXXI01000014">
    <property type="protein sequence ID" value="SMS02945.1"/>
    <property type="molecule type" value="Genomic_DNA"/>
</dbReference>
<dbReference type="AlphaFoldDB" id="A0A1Y6IZ46"/>
<name>A0A1Y6IZ46_9VIBR</name>
<dbReference type="RefSeq" id="WP_159457482.1">
    <property type="nucleotide sequence ID" value="NZ_AP024884.1"/>
</dbReference>
<evidence type="ECO:0000313" key="1">
    <source>
        <dbReference type="EMBL" id="MDW6005319.1"/>
    </source>
</evidence>
<reference evidence="2 3" key="1">
    <citation type="submission" date="2017-05" db="EMBL/GenBank/DDBJ databases">
        <authorList>
            <person name="Song R."/>
            <person name="Chenine A.L."/>
            <person name="Ruprecht R.M."/>
        </authorList>
    </citation>
    <scope>NUCLEOTIDE SEQUENCE [LARGE SCALE GENOMIC DNA]</scope>
    <source>
        <strain evidence="2 3">CECT 7927</strain>
    </source>
</reference>
<reference evidence="1 4" key="2">
    <citation type="submission" date="2023-11" db="EMBL/GenBank/DDBJ databases">
        <title>Plant-associative lifestyle of Vibrio porteresiae and its evolutionary dynamics.</title>
        <authorList>
            <person name="Rameshkumar N."/>
            <person name="Kirti K."/>
        </authorList>
    </citation>
    <scope>NUCLEOTIDE SEQUENCE [LARGE SCALE GENOMIC DNA]</scope>
    <source>
        <strain evidence="1 4">MSSRF38</strain>
    </source>
</reference>
<dbReference type="EMBL" id="JAWRCO010000002">
    <property type="protein sequence ID" value="MDW6005319.1"/>
    <property type="molecule type" value="Genomic_DNA"/>
</dbReference>